<sequence>MHPAIVVVLGDIGHSPRMCFHVMSLTAKGIPVQYVGYQESRPNDRLLNDPLVTIIPISPPSPFISNLPSIISLCFKLIWMCGTLISTLFFKTASSASLILVQNPPGVPTLWFGYFASKIKGATFVIDWHNYTSSIIQYNYDLNNDNKSLTYIQMILKFIAGCIASFEGYFGRRAKFNFCVSNSMRIDLKNKWNVKAITHYDRPPSWKFRCLTIEDKHQFFWKLCQHPDFASLISQKQEFDKSSTETTLFSYRDKDGVSRLRNDRPLLLISSTSWTKDEDFGILLDALRKFDTSPPPKRSSLMLPKIFVVITGKGPMKEQYLQTMNKIRWRYVTIVTPWLEAEDYPIMLGCADLGVSLHASTSGLDLPMKVVDMLGCRVPVLAKKFDAIGELVKPTNGKLFKSMEELCNLLVEMSGGFPESSKVLTDLKNQLLEEHPGSWEAQWDANFWPPIENLLMSKLHEKRRRERFSDDGYSEESD</sequence>
<keyword evidence="4" id="KW-0808">Transferase</keyword>
<comment type="subcellular location">
    <subcellularLocation>
        <location evidence="1">Endoplasmic reticulum membrane</location>
        <topology evidence="1">Single-pass membrane protein</topology>
    </subcellularLocation>
</comment>
<evidence type="ECO:0000256" key="4">
    <source>
        <dbReference type="ARBA" id="ARBA00022679"/>
    </source>
</evidence>
<evidence type="ECO:0000256" key="2">
    <source>
        <dbReference type="ARBA" id="ARBA00004922"/>
    </source>
</evidence>
<dbReference type="PANTHER" id="PTHR13036">
    <property type="entry name" value="BETA1,4 MANNOSYLTRANSFERASE"/>
    <property type="match status" value="1"/>
</dbReference>
<dbReference type="SUPFAM" id="SSF53756">
    <property type="entry name" value="UDP-Glycosyltransferase/glycogen phosphorylase"/>
    <property type="match status" value="1"/>
</dbReference>
<dbReference type="GO" id="GO:0000030">
    <property type="term" value="F:mannosyltransferase activity"/>
    <property type="evidence" value="ECO:0007669"/>
    <property type="project" value="InterPro"/>
</dbReference>
<keyword evidence="8" id="KW-0472">Membrane</keyword>
<protein>
    <submittedName>
        <fullName evidence="10">Chitobiosyldiphosphodolichol beta-mannosyltransferase</fullName>
    </submittedName>
</protein>
<proteinExistence type="predicted"/>
<keyword evidence="5" id="KW-0812">Transmembrane</keyword>
<dbReference type="PANTHER" id="PTHR13036:SF0">
    <property type="entry name" value="CHITOBIOSYLDIPHOSPHODOLICHOL BETA-MANNOSYLTRANSFERASE"/>
    <property type="match status" value="1"/>
</dbReference>
<dbReference type="WBParaSite" id="PDA_v2.g8480.t1">
    <property type="protein sequence ID" value="PDA_v2.g8480.t1"/>
    <property type="gene ID" value="PDA_v2.g8480"/>
</dbReference>
<evidence type="ECO:0000313" key="10">
    <source>
        <dbReference type="WBParaSite" id="PDA_v2.g8480.t1"/>
    </source>
</evidence>
<evidence type="ECO:0000256" key="1">
    <source>
        <dbReference type="ARBA" id="ARBA00004389"/>
    </source>
</evidence>
<dbReference type="GO" id="GO:0005789">
    <property type="term" value="C:endoplasmic reticulum membrane"/>
    <property type="evidence" value="ECO:0007669"/>
    <property type="project" value="UniProtKB-SubCell"/>
</dbReference>
<evidence type="ECO:0000256" key="5">
    <source>
        <dbReference type="ARBA" id="ARBA00022692"/>
    </source>
</evidence>
<keyword evidence="3" id="KW-0328">Glycosyltransferase</keyword>
<evidence type="ECO:0000256" key="3">
    <source>
        <dbReference type="ARBA" id="ARBA00022676"/>
    </source>
</evidence>
<evidence type="ECO:0000256" key="8">
    <source>
        <dbReference type="ARBA" id="ARBA00023136"/>
    </source>
</evidence>
<dbReference type="Gene3D" id="3.40.50.2000">
    <property type="entry name" value="Glycogen Phosphorylase B"/>
    <property type="match status" value="1"/>
</dbReference>
<name>A0A914RA18_9BILA</name>
<organism evidence="9 10">
    <name type="scientific">Panagrolaimus davidi</name>
    <dbReference type="NCBI Taxonomy" id="227884"/>
    <lineage>
        <taxon>Eukaryota</taxon>
        <taxon>Metazoa</taxon>
        <taxon>Ecdysozoa</taxon>
        <taxon>Nematoda</taxon>
        <taxon>Chromadorea</taxon>
        <taxon>Rhabditida</taxon>
        <taxon>Tylenchina</taxon>
        <taxon>Panagrolaimomorpha</taxon>
        <taxon>Panagrolaimoidea</taxon>
        <taxon>Panagrolaimidae</taxon>
        <taxon>Panagrolaimus</taxon>
    </lineage>
</organism>
<evidence type="ECO:0000313" key="9">
    <source>
        <dbReference type="Proteomes" id="UP000887578"/>
    </source>
</evidence>
<keyword evidence="9" id="KW-1185">Reference proteome</keyword>
<accession>A0A914RA18</accession>
<dbReference type="Proteomes" id="UP000887578">
    <property type="component" value="Unplaced"/>
</dbReference>
<keyword evidence="6" id="KW-0256">Endoplasmic reticulum</keyword>
<dbReference type="AlphaFoldDB" id="A0A914RA18"/>
<reference evidence="10" key="1">
    <citation type="submission" date="2022-11" db="UniProtKB">
        <authorList>
            <consortium name="WormBaseParasite"/>
        </authorList>
    </citation>
    <scope>IDENTIFICATION</scope>
</reference>
<evidence type="ECO:0000256" key="6">
    <source>
        <dbReference type="ARBA" id="ARBA00022824"/>
    </source>
</evidence>
<comment type="pathway">
    <text evidence="2">Protein modification; protein glycosylation.</text>
</comment>
<dbReference type="InterPro" id="IPR026051">
    <property type="entry name" value="ALG1-like"/>
</dbReference>
<evidence type="ECO:0000256" key="7">
    <source>
        <dbReference type="ARBA" id="ARBA00022989"/>
    </source>
</evidence>
<keyword evidence="7" id="KW-1133">Transmembrane helix</keyword>